<accession>A0AAD9SF55</accession>
<reference evidence="6" key="1">
    <citation type="submission" date="2023-06" db="EMBL/GenBank/DDBJ databases">
        <authorList>
            <person name="Noh H."/>
        </authorList>
    </citation>
    <scope>NUCLEOTIDE SEQUENCE</scope>
    <source>
        <strain evidence="6">DUCC20226</strain>
    </source>
</reference>
<protein>
    <recommendedName>
        <fullName evidence="5">MYND-type domain-containing protein</fullName>
    </recommendedName>
</protein>
<dbReference type="PANTHER" id="PTHR10237:SF15">
    <property type="entry name" value="LD37257P"/>
    <property type="match status" value="1"/>
</dbReference>
<evidence type="ECO:0000259" key="5">
    <source>
        <dbReference type="PROSITE" id="PS50865"/>
    </source>
</evidence>
<dbReference type="GO" id="GO:0000981">
    <property type="term" value="F:DNA-binding transcription factor activity, RNA polymerase II-specific"/>
    <property type="evidence" value="ECO:0007669"/>
    <property type="project" value="TreeGrafter"/>
</dbReference>
<dbReference type="PROSITE" id="PS50865">
    <property type="entry name" value="ZF_MYND_2"/>
    <property type="match status" value="1"/>
</dbReference>
<name>A0AAD9SF55_PHOAM</name>
<feature type="domain" description="MYND-type" evidence="5">
    <location>
        <begin position="1175"/>
        <end position="1217"/>
    </location>
</feature>
<keyword evidence="1" id="KW-0479">Metal-binding</keyword>
<evidence type="ECO:0000313" key="7">
    <source>
        <dbReference type="Proteomes" id="UP001265746"/>
    </source>
</evidence>
<dbReference type="InterPro" id="IPR024119">
    <property type="entry name" value="TF_DEAF-1"/>
</dbReference>
<proteinExistence type="predicted"/>
<dbReference type="InterPro" id="IPR027974">
    <property type="entry name" value="DUF4470"/>
</dbReference>
<dbReference type="AlphaFoldDB" id="A0AAD9SF55"/>
<dbReference type="Gene3D" id="6.10.140.2220">
    <property type="match status" value="1"/>
</dbReference>
<evidence type="ECO:0000256" key="3">
    <source>
        <dbReference type="ARBA" id="ARBA00022833"/>
    </source>
</evidence>
<evidence type="ECO:0000256" key="2">
    <source>
        <dbReference type="ARBA" id="ARBA00022771"/>
    </source>
</evidence>
<dbReference type="Pfam" id="PF01753">
    <property type="entry name" value="zf-MYND"/>
    <property type="match status" value="1"/>
</dbReference>
<dbReference type="SUPFAM" id="SSF144232">
    <property type="entry name" value="HIT/MYND zinc finger-like"/>
    <property type="match status" value="1"/>
</dbReference>
<dbReference type="InterPro" id="IPR002893">
    <property type="entry name" value="Znf_MYND"/>
</dbReference>
<evidence type="ECO:0000256" key="1">
    <source>
        <dbReference type="ARBA" id="ARBA00022723"/>
    </source>
</evidence>
<keyword evidence="2 4" id="KW-0863">Zinc-finger</keyword>
<gene>
    <name evidence="6" type="ORF">N8I77_005552</name>
</gene>
<dbReference type="GO" id="GO:0008270">
    <property type="term" value="F:zinc ion binding"/>
    <property type="evidence" value="ECO:0007669"/>
    <property type="project" value="UniProtKB-KW"/>
</dbReference>
<organism evidence="6 7">
    <name type="scientific">Phomopsis amygdali</name>
    <name type="common">Fusicoccum amygdali</name>
    <dbReference type="NCBI Taxonomy" id="1214568"/>
    <lineage>
        <taxon>Eukaryota</taxon>
        <taxon>Fungi</taxon>
        <taxon>Dikarya</taxon>
        <taxon>Ascomycota</taxon>
        <taxon>Pezizomycotina</taxon>
        <taxon>Sordariomycetes</taxon>
        <taxon>Sordariomycetidae</taxon>
        <taxon>Diaporthales</taxon>
        <taxon>Diaporthaceae</taxon>
        <taxon>Diaporthe</taxon>
    </lineage>
</organism>
<sequence length="1223" mass="134383">MLTPTVLNAVLPFFAVGDTPAVSLTRSVPQGVDADILLLGSGDVRHILYTAYYEKGFPTRKLDLTFCDIEDAIIARNLLILTLLVAQGKDVEPQLVWNVYYHLLLDEQSAEILLAHLTHLLAASNSLKDWKTSEFGGKFRFSNNSTLRSVRDMWAAYAESLGKKDRSQYRADFETALQHSKDNKDAIFGRQGLVYGGARAAAPLGIQTLASEELRVALDSWWEKGTTSAVPANTNIPNPLFAVSLSEYSVLAHGGDPILGYHLATANAHLTEKSPLRHLHDNPSSSAIVRAAQDQFTEWSQAFVDMTRNNVVLRFVSADALSFCHTLQHRLETGQASGHFYRRQLTMESLELDVDEYGSESTTPKQFDIIDTSDLSDYLGTLNVLVSGSPLLKPVPWATLYTETMQKGTEGEKAAFEELLCAPTRTISTLLGLSPVEYWTNATAVSNVDDYLLAIYASQKPSQKPGIQWRFAWKSHESLSGQAVHPRIKVKDDALATLLHNVYRAMFASEDMMSLMSLSRDQQTTLLQKQACPKYHRGSFIAFIRRLLHTIDAPTEAVCRETLNKIMRDSSSMLSSNFSQELSLAMSRQGLYTLPGLTHDIQRGSSAPLFSKWSNIPEAVAVTIAIPPVAWKDIAKIAIEASVGFTVEGSLRGVQGGAPTWHNLFADVQVTFGSLLTAGHREDEGFTVSVQEDPRSWSGDSHMIATFSVPTAALQVDPKHTKVSLCLANSAQNVAVFNTRLQLGDPMLGTPMIIYETDLDKSSHVHITKNQPGQDSYPLYNNLKLKTTEDAASDSKYYFTADIEPSGVIANITGHLDVLSLDGKELLSNQAAVDVRKISPFTFEIVLGEREAVYQLCFPVPMVKDGSKTRIARTSAYVEVIAPLADPATAQTLDDFVFPTTMAKSSSIMELGRSIPVTLNVPHINLDSLPVFDISGKKSLGFLTTLASWTFSVRERKLRDEANNSGISTSARMNFKESLFTMFMLASGLQGGQTGLFAIHHPEKGGIHMLLFVSAIRLDGANRSVTLDAAVIPFTVEIIKGGKMEPFLLMLRELECCTITVDDEELVLWKKVLPALVERCRSWTHTLDCEYAKPGATVPLSTGAGKEVLCGCGAGQLPENFINLPEWGTAVQFATRLAISPTYAVPFVEEVIDPNMTESLSHSALGVQGDQTLRCRNCGNLEARGGGALKKCMRCLKVKYCSAECQKKDWKKHRMECAEVGAK</sequence>
<dbReference type="Proteomes" id="UP001265746">
    <property type="component" value="Unassembled WGS sequence"/>
</dbReference>
<evidence type="ECO:0000256" key="4">
    <source>
        <dbReference type="PROSITE-ProRule" id="PRU00134"/>
    </source>
</evidence>
<dbReference type="EMBL" id="JAUJFL010000003">
    <property type="protein sequence ID" value="KAK2606827.1"/>
    <property type="molecule type" value="Genomic_DNA"/>
</dbReference>
<comment type="caution">
    <text evidence="6">The sequence shown here is derived from an EMBL/GenBank/DDBJ whole genome shotgun (WGS) entry which is preliminary data.</text>
</comment>
<dbReference type="GO" id="GO:0005634">
    <property type="term" value="C:nucleus"/>
    <property type="evidence" value="ECO:0007669"/>
    <property type="project" value="TreeGrafter"/>
</dbReference>
<keyword evidence="3" id="KW-0862">Zinc</keyword>
<evidence type="ECO:0000313" key="6">
    <source>
        <dbReference type="EMBL" id="KAK2606827.1"/>
    </source>
</evidence>
<dbReference type="PANTHER" id="PTHR10237">
    <property type="entry name" value="DEFORMED EPIDERMAL AUTOREGULATORY FACTOR 1 HOMOLOG SUPPRESSIN"/>
    <property type="match status" value="1"/>
</dbReference>
<dbReference type="Pfam" id="PF14737">
    <property type="entry name" value="DUF4470"/>
    <property type="match status" value="1"/>
</dbReference>
<dbReference type="PROSITE" id="PS01360">
    <property type="entry name" value="ZF_MYND_1"/>
    <property type="match status" value="1"/>
</dbReference>
<keyword evidence="7" id="KW-1185">Reference proteome</keyword>